<dbReference type="InParanoid" id="F4RYD2"/>
<evidence type="ECO:0000313" key="1">
    <source>
        <dbReference type="EMBL" id="EGG02655.1"/>
    </source>
</evidence>
<reference evidence="2" key="1">
    <citation type="journal article" date="2011" name="Proc. Natl. Acad. Sci. U.S.A.">
        <title>Obligate biotrophy features unraveled by the genomic analysis of rust fungi.</title>
        <authorList>
            <person name="Duplessis S."/>
            <person name="Cuomo C.A."/>
            <person name="Lin Y.-C."/>
            <person name="Aerts A."/>
            <person name="Tisserant E."/>
            <person name="Veneault-Fourrey C."/>
            <person name="Joly D.L."/>
            <person name="Hacquard S."/>
            <person name="Amselem J."/>
            <person name="Cantarel B.L."/>
            <person name="Chiu R."/>
            <person name="Coutinho P.M."/>
            <person name="Feau N."/>
            <person name="Field M."/>
            <person name="Frey P."/>
            <person name="Gelhaye E."/>
            <person name="Goldberg J."/>
            <person name="Grabherr M.G."/>
            <person name="Kodira C.D."/>
            <person name="Kohler A."/>
            <person name="Kuees U."/>
            <person name="Lindquist E.A."/>
            <person name="Lucas S.M."/>
            <person name="Mago R."/>
            <person name="Mauceli E."/>
            <person name="Morin E."/>
            <person name="Murat C."/>
            <person name="Pangilinan J.L."/>
            <person name="Park R."/>
            <person name="Pearson M."/>
            <person name="Quesneville H."/>
            <person name="Rouhier N."/>
            <person name="Sakthikumar S."/>
            <person name="Salamov A.A."/>
            <person name="Schmutz J."/>
            <person name="Selles B."/>
            <person name="Shapiro H."/>
            <person name="Tanguay P."/>
            <person name="Tuskan G.A."/>
            <person name="Henrissat B."/>
            <person name="Van de Peer Y."/>
            <person name="Rouze P."/>
            <person name="Ellis J.G."/>
            <person name="Dodds P.N."/>
            <person name="Schein J.E."/>
            <person name="Zhong S."/>
            <person name="Hamelin R.C."/>
            <person name="Grigoriev I.V."/>
            <person name="Szabo L.J."/>
            <person name="Martin F."/>
        </authorList>
    </citation>
    <scope>NUCLEOTIDE SEQUENCE [LARGE SCALE GENOMIC DNA]</scope>
    <source>
        <strain evidence="2">98AG31 / pathotype 3-4-7</strain>
    </source>
</reference>
<dbReference type="Proteomes" id="UP000001072">
    <property type="component" value="Unassembled WGS sequence"/>
</dbReference>
<dbReference type="AlphaFoldDB" id="F4RYD2"/>
<keyword evidence="2" id="KW-1185">Reference proteome</keyword>
<dbReference type="KEGG" id="mlr:MELLADRAFT_110016"/>
<proteinExistence type="predicted"/>
<accession>F4RYD2</accession>
<dbReference type="HOGENOM" id="CLU_1510945_0_0_1"/>
<evidence type="ECO:0000313" key="2">
    <source>
        <dbReference type="Proteomes" id="UP000001072"/>
    </source>
</evidence>
<organism evidence="2">
    <name type="scientific">Melampsora larici-populina (strain 98AG31 / pathotype 3-4-7)</name>
    <name type="common">Poplar leaf rust fungus</name>
    <dbReference type="NCBI Taxonomy" id="747676"/>
    <lineage>
        <taxon>Eukaryota</taxon>
        <taxon>Fungi</taxon>
        <taxon>Dikarya</taxon>
        <taxon>Basidiomycota</taxon>
        <taxon>Pucciniomycotina</taxon>
        <taxon>Pucciniomycetes</taxon>
        <taxon>Pucciniales</taxon>
        <taxon>Melampsoraceae</taxon>
        <taxon>Melampsora</taxon>
    </lineage>
</organism>
<dbReference type="GeneID" id="18923939"/>
<dbReference type="RefSeq" id="XP_007414057.1">
    <property type="nucleotide sequence ID" value="XM_007413995.1"/>
</dbReference>
<sequence>MATGDESEPSQISFKEAWKCRPKNMDIRPSMKMRSIVPNNNDCDTPWLSTDSEKNQLRHMLELLLKNLDKVVLKPKIFADAVLWRTSDIRIEIEDVSSGRLDLEVVIMIAGGSGISGLVRLAEIHWAVRDRMAADCWFDKRMDGGQYLLCDGRTGKFLKTGNITVGHDSIVSWANQDA</sequence>
<gene>
    <name evidence="1" type="ORF">MELLADRAFT_110016</name>
</gene>
<dbReference type="VEuPathDB" id="FungiDB:MELLADRAFT_110016"/>
<dbReference type="EMBL" id="GL883129">
    <property type="protein sequence ID" value="EGG02655.1"/>
    <property type="molecule type" value="Genomic_DNA"/>
</dbReference>
<protein>
    <submittedName>
        <fullName evidence="1">Uncharacterized protein</fullName>
    </submittedName>
</protein>
<name>F4RYD2_MELLP</name>